<keyword evidence="5" id="KW-0472">Membrane</keyword>
<dbReference type="InterPro" id="IPR050173">
    <property type="entry name" value="ABC_transporter_C-like"/>
</dbReference>
<evidence type="ECO:0000256" key="1">
    <source>
        <dbReference type="ARBA" id="ARBA00004127"/>
    </source>
</evidence>
<dbReference type="InterPro" id="IPR027417">
    <property type="entry name" value="P-loop_NTPase"/>
</dbReference>
<keyword evidence="5" id="KW-0812">Transmembrane</keyword>
<evidence type="ECO:0000313" key="7">
    <source>
        <dbReference type="EMBL" id="KAG1795561.1"/>
    </source>
</evidence>
<comment type="caution">
    <text evidence="7">The sequence shown here is derived from an EMBL/GenBank/DDBJ whole genome shotgun (WGS) entry which is preliminary data.</text>
</comment>
<proteinExistence type="predicted"/>
<dbReference type="Proteomes" id="UP000807769">
    <property type="component" value="Unassembled WGS sequence"/>
</dbReference>
<keyword evidence="5" id="KW-1133">Transmembrane helix</keyword>
<evidence type="ECO:0000256" key="3">
    <source>
        <dbReference type="ARBA" id="ARBA00022741"/>
    </source>
</evidence>
<keyword evidence="3" id="KW-0547">Nucleotide-binding</keyword>
<keyword evidence="4" id="KW-0067">ATP-binding</keyword>
<dbReference type="GeneID" id="64635756"/>
<dbReference type="PANTHER" id="PTHR24223:SF443">
    <property type="entry name" value="MULTIDRUG-RESISTANCE LIKE PROTEIN 1, ISOFORM I"/>
    <property type="match status" value="1"/>
</dbReference>
<dbReference type="GO" id="GO:0016887">
    <property type="term" value="F:ATP hydrolysis activity"/>
    <property type="evidence" value="ECO:0007669"/>
    <property type="project" value="InterPro"/>
</dbReference>
<sequence length="653" mass="72398">MCQLVNPTWMSVNVYELNSTTVLHKITIQITSNNIEELGSAKHLSDFLHAEELQQNALVKVQKDSLNIGNKVLSIKGSKFHWNKQDMSAALEDINLTVQKGELTEGEVALFGNVAYAAQNPWYVVYEALLACWLTVQDNILFSHEYDEVFYNLVIEACALKPDLELLPQGDLTEVSKKGITLSGGQCVHVMFAHAIYACSDLILLWLLSIPMLPDMSLIMLSVLKACSQPKHAFLLLTAFHISIAVTLQSSNMATPTTSEGDEDMQATLVGGLECVSEKVLCRESFKKAILTTPPKLCNASSDGIMKEHSEQGHIKMEVYLQYLHAASRKGFLFFVLAMVLQQVVSVTLTMMLRLWGEHNRKMGTNIGLTNKCCIWSCMYHSAFLRQHQQDSAPDHILNLFSYDIYVVDQILVRVIQNMLCYLPSTAVNQWLAVRLEFVGAVIIFVTAVLAVSAIVTSDVDVGLVNLVLSYALNMTGSLMLQKPREKIRICGQTGAGKSSLLLTLFQIIKSASGTIFIDKVDITKLGLHDYTFNQVHSAISMVPQSPDLFEGTLQENINPAGKHQDVHPKTYIKSLPGGLDALVQEAGSSLSAGQRQLLCFMRVLLCKTKVLILNEEFDMPKKLLEHKSSIFHSMAMEAGLVQVQLDDAEENA</sequence>
<organism evidence="7 8">
    <name type="scientific">Suillus subaureus</name>
    <dbReference type="NCBI Taxonomy" id="48587"/>
    <lineage>
        <taxon>Eukaryota</taxon>
        <taxon>Fungi</taxon>
        <taxon>Dikarya</taxon>
        <taxon>Basidiomycota</taxon>
        <taxon>Agaricomycotina</taxon>
        <taxon>Agaricomycetes</taxon>
        <taxon>Agaricomycetidae</taxon>
        <taxon>Boletales</taxon>
        <taxon>Suillineae</taxon>
        <taxon>Suillaceae</taxon>
        <taxon>Suillus</taxon>
    </lineage>
</organism>
<feature type="domain" description="ABC transporter" evidence="6">
    <location>
        <begin position="484"/>
        <end position="616"/>
    </location>
</feature>
<evidence type="ECO:0000256" key="4">
    <source>
        <dbReference type="ARBA" id="ARBA00022840"/>
    </source>
</evidence>
<dbReference type="SUPFAM" id="SSF52540">
    <property type="entry name" value="P-loop containing nucleoside triphosphate hydrolases"/>
    <property type="match status" value="2"/>
</dbReference>
<dbReference type="InterPro" id="IPR003439">
    <property type="entry name" value="ABC_transporter-like_ATP-bd"/>
</dbReference>
<keyword evidence="2" id="KW-0677">Repeat</keyword>
<reference evidence="7" key="1">
    <citation type="journal article" date="2020" name="New Phytol.">
        <title>Comparative genomics reveals dynamic genome evolution in host specialist ectomycorrhizal fungi.</title>
        <authorList>
            <person name="Lofgren L.A."/>
            <person name="Nguyen N.H."/>
            <person name="Vilgalys R."/>
            <person name="Ruytinx J."/>
            <person name="Liao H.L."/>
            <person name="Branco S."/>
            <person name="Kuo A."/>
            <person name="LaButti K."/>
            <person name="Lipzen A."/>
            <person name="Andreopoulos W."/>
            <person name="Pangilinan J."/>
            <person name="Riley R."/>
            <person name="Hundley H."/>
            <person name="Na H."/>
            <person name="Barry K."/>
            <person name="Grigoriev I.V."/>
            <person name="Stajich J.E."/>
            <person name="Kennedy P.G."/>
        </authorList>
    </citation>
    <scope>NUCLEOTIDE SEQUENCE</scope>
    <source>
        <strain evidence="7">MN1</strain>
    </source>
</reference>
<evidence type="ECO:0000256" key="5">
    <source>
        <dbReference type="SAM" id="Phobius"/>
    </source>
</evidence>
<accession>A0A9P7ASQ9</accession>
<evidence type="ECO:0000259" key="6">
    <source>
        <dbReference type="Pfam" id="PF00005"/>
    </source>
</evidence>
<dbReference type="GO" id="GO:0042626">
    <property type="term" value="F:ATPase-coupled transmembrane transporter activity"/>
    <property type="evidence" value="ECO:0007669"/>
    <property type="project" value="TreeGrafter"/>
</dbReference>
<dbReference type="GO" id="GO:0012505">
    <property type="term" value="C:endomembrane system"/>
    <property type="evidence" value="ECO:0007669"/>
    <property type="project" value="UniProtKB-SubCell"/>
</dbReference>
<feature type="transmembrane region" description="Helical" evidence="5">
    <location>
        <begin position="438"/>
        <end position="456"/>
    </location>
</feature>
<protein>
    <recommendedName>
        <fullName evidence="6">ABC transporter domain-containing protein</fullName>
    </recommendedName>
</protein>
<gene>
    <name evidence="7" type="ORF">BJ212DRAFT_1526346</name>
</gene>
<evidence type="ECO:0000313" key="8">
    <source>
        <dbReference type="Proteomes" id="UP000807769"/>
    </source>
</evidence>
<dbReference type="EMBL" id="JABBWG010000312">
    <property type="protein sequence ID" value="KAG1795561.1"/>
    <property type="molecule type" value="Genomic_DNA"/>
</dbReference>
<dbReference type="GO" id="GO:0005524">
    <property type="term" value="F:ATP binding"/>
    <property type="evidence" value="ECO:0007669"/>
    <property type="project" value="UniProtKB-KW"/>
</dbReference>
<dbReference type="AlphaFoldDB" id="A0A9P7ASQ9"/>
<dbReference type="Gene3D" id="3.40.50.300">
    <property type="entry name" value="P-loop containing nucleotide triphosphate hydrolases"/>
    <property type="match status" value="2"/>
</dbReference>
<evidence type="ECO:0000256" key="2">
    <source>
        <dbReference type="ARBA" id="ARBA00022737"/>
    </source>
</evidence>
<feature type="transmembrane region" description="Helical" evidence="5">
    <location>
        <begin position="462"/>
        <end position="481"/>
    </location>
</feature>
<keyword evidence="8" id="KW-1185">Reference proteome</keyword>
<comment type="subcellular location">
    <subcellularLocation>
        <location evidence="1">Endomembrane system</location>
        <topology evidence="1">Multi-pass membrane protein</topology>
    </subcellularLocation>
</comment>
<dbReference type="GO" id="GO:0000329">
    <property type="term" value="C:fungal-type vacuole membrane"/>
    <property type="evidence" value="ECO:0007669"/>
    <property type="project" value="UniProtKB-ARBA"/>
</dbReference>
<dbReference type="OrthoDB" id="6500128at2759"/>
<dbReference type="PANTHER" id="PTHR24223">
    <property type="entry name" value="ATP-BINDING CASSETTE SUB-FAMILY C"/>
    <property type="match status" value="1"/>
</dbReference>
<dbReference type="Pfam" id="PF00005">
    <property type="entry name" value="ABC_tran"/>
    <property type="match status" value="1"/>
</dbReference>
<feature type="transmembrane region" description="Helical" evidence="5">
    <location>
        <begin position="332"/>
        <end position="353"/>
    </location>
</feature>
<name>A0A9P7ASQ9_9AGAM</name>
<dbReference type="RefSeq" id="XP_041185242.1">
    <property type="nucleotide sequence ID" value="XM_041341740.1"/>
</dbReference>